<organism evidence="2 3">
    <name type="scientific">Metarhizium robertsii</name>
    <dbReference type="NCBI Taxonomy" id="568076"/>
    <lineage>
        <taxon>Eukaryota</taxon>
        <taxon>Fungi</taxon>
        <taxon>Dikarya</taxon>
        <taxon>Ascomycota</taxon>
        <taxon>Pezizomycotina</taxon>
        <taxon>Sordariomycetes</taxon>
        <taxon>Hypocreomycetidae</taxon>
        <taxon>Hypocreales</taxon>
        <taxon>Clavicipitaceae</taxon>
        <taxon>Metarhizium</taxon>
    </lineage>
</organism>
<feature type="compositionally biased region" description="Polar residues" evidence="1">
    <location>
        <begin position="38"/>
        <end position="54"/>
    </location>
</feature>
<comment type="caution">
    <text evidence="2">The sequence shown here is derived from an EMBL/GenBank/DDBJ whole genome shotgun (WGS) entry which is preliminary data.</text>
</comment>
<dbReference type="EMBL" id="JELW01000004">
    <property type="protein sequence ID" value="EXV02912.1"/>
    <property type="molecule type" value="Genomic_DNA"/>
</dbReference>
<evidence type="ECO:0000256" key="1">
    <source>
        <dbReference type="SAM" id="MobiDB-lite"/>
    </source>
</evidence>
<proteinExistence type="predicted"/>
<accession>A0A0A1UY06</accession>
<gene>
    <name evidence="2" type="ORF">X797_004034</name>
</gene>
<evidence type="ECO:0000313" key="2">
    <source>
        <dbReference type="EMBL" id="EXV02912.1"/>
    </source>
</evidence>
<protein>
    <submittedName>
        <fullName evidence="2">Uncharacterized protein</fullName>
    </submittedName>
</protein>
<dbReference type="HOGENOM" id="CLU_2722770_0_0_1"/>
<evidence type="ECO:0000313" key="3">
    <source>
        <dbReference type="Proteomes" id="UP000030151"/>
    </source>
</evidence>
<reference evidence="2 3" key="1">
    <citation type="submission" date="2014-02" db="EMBL/GenBank/DDBJ databases">
        <title>The genome sequence of the entomopathogenic fungus Metarhizium robertsii ARSEF 2575.</title>
        <authorList>
            <person name="Giuliano Garisto Donzelli B."/>
            <person name="Roe B.A."/>
            <person name="Macmil S.L."/>
            <person name="Krasnoff S.B."/>
            <person name="Gibson D.M."/>
        </authorList>
    </citation>
    <scope>NUCLEOTIDE SEQUENCE [LARGE SCALE GENOMIC DNA]</scope>
    <source>
        <strain evidence="2 3">ARSEF 2575</strain>
    </source>
</reference>
<name>A0A0A1UY06_9HYPO</name>
<feature type="region of interest" description="Disordered" evidence="1">
    <location>
        <begin position="21"/>
        <end position="74"/>
    </location>
</feature>
<feature type="compositionally biased region" description="Basic residues" evidence="1">
    <location>
        <begin position="21"/>
        <end position="36"/>
    </location>
</feature>
<dbReference type="AlphaFoldDB" id="A0A0A1UY06"/>
<sequence>MCFWGEPKTRYYYKEEIVPPRRHHHHGHHHHHHHSPRASYTSVMRESYQTSPRVSGSHYRPPPGGTVVYERTRY</sequence>
<dbReference type="Proteomes" id="UP000030151">
    <property type="component" value="Unassembled WGS sequence"/>
</dbReference>